<name>A0ABY4C7L4_9BACT</name>
<comment type="catalytic activity">
    <reaction evidence="5">
        <text>oxaloacetate + acetyl-CoA + H2O = citrate + CoA + H(+)</text>
        <dbReference type="Rhea" id="RHEA:16845"/>
        <dbReference type="ChEBI" id="CHEBI:15377"/>
        <dbReference type="ChEBI" id="CHEBI:15378"/>
        <dbReference type="ChEBI" id="CHEBI:16452"/>
        <dbReference type="ChEBI" id="CHEBI:16947"/>
        <dbReference type="ChEBI" id="CHEBI:57287"/>
        <dbReference type="ChEBI" id="CHEBI:57288"/>
        <dbReference type="EC" id="2.3.3.16"/>
    </reaction>
</comment>
<dbReference type="Proteomes" id="UP000830116">
    <property type="component" value="Chromosome"/>
</dbReference>
<organism evidence="7 8">
    <name type="scientific">Bdellovibrio reynosensis</name>
    <dbReference type="NCBI Taxonomy" id="2835041"/>
    <lineage>
        <taxon>Bacteria</taxon>
        <taxon>Pseudomonadati</taxon>
        <taxon>Bdellovibrionota</taxon>
        <taxon>Bdellovibrionia</taxon>
        <taxon>Bdellovibrionales</taxon>
        <taxon>Pseudobdellovibrionaceae</taxon>
        <taxon>Bdellovibrio</taxon>
    </lineage>
</organism>
<evidence type="ECO:0000256" key="5">
    <source>
        <dbReference type="ARBA" id="ARBA00049288"/>
    </source>
</evidence>
<reference evidence="7" key="1">
    <citation type="submission" date="2022-03" db="EMBL/GenBank/DDBJ databases">
        <title>Genome Identification and Characterization of new species Bdellovibrio reynosense LBG001 sp. nov. from a Mexico soil sample.</title>
        <authorList>
            <person name="Camilli A."/>
            <person name="Ajao Y."/>
            <person name="Guo X."/>
        </authorList>
    </citation>
    <scope>NUCLEOTIDE SEQUENCE</scope>
    <source>
        <strain evidence="7">LBG001</strain>
    </source>
</reference>
<dbReference type="SUPFAM" id="SSF48256">
    <property type="entry name" value="Citrate synthase"/>
    <property type="match status" value="1"/>
</dbReference>
<gene>
    <name evidence="7" type="ORF">MNR06_09320</name>
</gene>
<evidence type="ECO:0000256" key="4">
    <source>
        <dbReference type="ARBA" id="ARBA00022679"/>
    </source>
</evidence>
<keyword evidence="4 6" id="KW-0808">Transferase</keyword>
<evidence type="ECO:0000256" key="3">
    <source>
        <dbReference type="ARBA" id="ARBA00022532"/>
    </source>
</evidence>
<evidence type="ECO:0000256" key="2">
    <source>
        <dbReference type="ARBA" id="ARBA00010566"/>
    </source>
</evidence>
<accession>A0ABY4C7L4</accession>
<comment type="pathway">
    <text evidence="1">Carbohydrate metabolism; tricarboxylic acid cycle; isocitrate from oxaloacetate: step 1/2.</text>
</comment>
<dbReference type="Gene3D" id="1.10.230.10">
    <property type="entry name" value="Cytochrome P450-Terp, domain 2"/>
    <property type="match status" value="1"/>
</dbReference>
<sequence>MAEVNIYEGALDKGLEGVVACTTKISFIVGDSLTFRGYTIDDLAENSTFEEVTYLLWNDKLPTASELQAFSSELHKEMTLSPEMITVLKGIPTNVHPMAWLRTAVSLLAHWDKDANDNSPEANLRKSVRLTGKMTTLLCAFDAIRKGKDPVAPKAGQSIAWNMMYMLGGGKEPNAHHVKVMDTCLILHADHELNCSAFATRVTSSSLSDLHSAIVSAIGALKGPLHGGANEQVILMLQQIGTMDRAQQFVKDALAAKEKVMGIGHRVYKNGDPRARILRAMSEKLTKDAGIHHMYEMSTLIDDTMYKEKGLMPNVDFYSATVYFSMGIPTDLFTPIFAASRISGWCAHAFEQYANNRIYRPRGKWMGKEGLKWTPAADRK</sequence>
<dbReference type="InterPro" id="IPR016143">
    <property type="entry name" value="Citrate_synth-like_sm_a-sub"/>
</dbReference>
<dbReference type="PIRSF" id="PIRSF001369">
    <property type="entry name" value="Citrate_synth"/>
    <property type="match status" value="1"/>
</dbReference>
<dbReference type="InterPro" id="IPR011278">
    <property type="entry name" value="2-MeCitrate/Citrate_synth_II"/>
</dbReference>
<evidence type="ECO:0000256" key="6">
    <source>
        <dbReference type="PIRNR" id="PIRNR001369"/>
    </source>
</evidence>
<dbReference type="PANTHER" id="PTHR11739:SF4">
    <property type="entry name" value="CITRATE SYNTHASE, PEROXISOMAL"/>
    <property type="match status" value="1"/>
</dbReference>
<keyword evidence="8" id="KW-1185">Reference proteome</keyword>
<dbReference type="Gene3D" id="1.10.580.10">
    <property type="entry name" value="Citrate Synthase, domain 1"/>
    <property type="match status" value="1"/>
</dbReference>
<dbReference type="RefSeq" id="WP_243535327.1">
    <property type="nucleotide sequence ID" value="NZ_CP093442.1"/>
</dbReference>
<dbReference type="PANTHER" id="PTHR11739">
    <property type="entry name" value="CITRATE SYNTHASE"/>
    <property type="match status" value="1"/>
</dbReference>
<protein>
    <recommendedName>
        <fullName evidence="6">Citrate synthase</fullName>
    </recommendedName>
</protein>
<dbReference type="InterPro" id="IPR016142">
    <property type="entry name" value="Citrate_synth-like_lrg_a-sub"/>
</dbReference>
<dbReference type="PRINTS" id="PR00143">
    <property type="entry name" value="CITRTSNTHASE"/>
</dbReference>
<dbReference type="InterPro" id="IPR036969">
    <property type="entry name" value="Citrate_synthase_sf"/>
</dbReference>
<evidence type="ECO:0000313" key="7">
    <source>
        <dbReference type="EMBL" id="UOE99896.1"/>
    </source>
</evidence>
<comment type="similarity">
    <text evidence="2 6">Belongs to the citrate synthase family.</text>
</comment>
<dbReference type="EMBL" id="CP093442">
    <property type="protein sequence ID" value="UOE99896.1"/>
    <property type="molecule type" value="Genomic_DNA"/>
</dbReference>
<dbReference type="Pfam" id="PF00285">
    <property type="entry name" value="Citrate_synt"/>
    <property type="match status" value="1"/>
</dbReference>
<dbReference type="CDD" id="cd06110">
    <property type="entry name" value="BSuCS-II_like"/>
    <property type="match status" value="1"/>
</dbReference>
<dbReference type="NCBIfam" id="TIGR01800">
    <property type="entry name" value="cit_synth_II"/>
    <property type="match status" value="1"/>
</dbReference>
<dbReference type="InterPro" id="IPR024176">
    <property type="entry name" value="Citrate_synthase_bac-typ"/>
</dbReference>
<proteinExistence type="inferred from homology"/>
<evidence type="ECO:0000313" key="8">
    <source>
        <dbReference type="Proteomes" id="UP000830116"/>
    </source>
</evidence>
<evidence type="ECO:0000256" key="1">
    <source>
        <dbReference type="ARBA" id="ARBA00004751"/>
    </source>
</evidence>
<dbReference type="InterPro" id="IPR002020">
    <property type="entry name" value="Citrate_synthase"/>
</dbReference>
<keyword evidence="3" id="KW-0816">Tricarboxylic acid cycle</keyword>